<dbReference type="GeneID" id="59460256"/>
<dbReference type="GO" id="GO:0016787">
    <property type="term" value="F:hydrolase activity"/>
    <property type="evidence" value="ECO:0007669"/>
    <property type="project" value="UniProtKB-KW"/>
</dbReference>
<dbReference type="Gene3D" id="3.40.50.1820">
    <property type="entry name" value="alpha/beta hydrolase"/>
    <property type="match status" value="1"/>
</dbReference>
<evidence type="ECO:0000313" key="2">
    <source>
        <dbReference type="EMBL" id="QOS12729.1"/>
    </source>
</evidence>
<proteinExistence type="predicted"/>
<keyword evidence="2" id="KW-0378">Hydrolase</keyword>
<evidence type="ECO:0000259" key="1">
    <source>
        <dbReference type="Pfam" id="PF00561"/>
    </source>
</evidence>
<evidence type="ECO:0000313" key="3">
    <source>
        <dbReference type="Proteomes" id="UP000663064"/>
    </source>
</evidence>
<dbReference type="Pfam" id="PF00561">
    <property type="entry name" value="Abhydrolase_1"/>
    <property type="match status" value="1"/>
</dbReference>
<dbReference type="PRINTS" id="PR00111">
    <property type="entry name" value="ABHYDROLASE"/>
</dbReference>
<organism evidence="2 3">
    <name type="scientific">Haloferax gibbonsii</name>
    <dbReference type="NCBI Taxonomy" id="35746"/>
    <lineage>
        <taxon>Archaea</taxon>
        <taxon>Methanobacteriati</taxon>
        <taxon>Methanobacteriota</taxon>
        <taxon>Stenosarchaea group</taxon>
        <taxon>Halobacteria</taxon>
        <taxon>Halobacteriales</taxon>
        <taxon>Haloferacaceae</taxon>
        <taxon>Haloferax</taxon>
    </lineage>
</organism>
<accession>A0A871BIU6</accession>
<reference evidence="2" key="1">
    <citation type="journal article" date="2021" name="Front. Microbiol.">
        <title>Cellular and Genomic Properties of Haloferax gibbonsii LR2-5, the Host of Euryarchaeal Virus HFTV1.</title>
        <authorList>
            <person name="Tittes C."/>
            <person name="Schwarzer S."/>
            <person name="Pfeiffer F."/>
            <person name="Dyall-Smith M."/>
            <person name="Rodriguez-Franco M."/>
            <person name="Oksanen H.M."/>
            <person name="Quax T.E.F."/>
        </authorList>
    </citation>
    <scope>NUCLEOTIDE SEQUENCE</scope>
    <source>
        <strain evidence="2">LR2-5</strain>
    </source>
</reference>
<dbReference type="Proteomes" id="UP000663064">
    <property type="component" value="Chromosome"/>
</dbReference>
<feature type="domain" description="AB hydrolase-1" evidence="1">
    <location>
        <begin position="53"/>
        <end position="150"/>
    </location>
</feature>
<dbReference type="SUPFAM" id="SSF53474">
    <property type="entry name" value="alpha/beta-Hydrolases"/>
    <property type="match status" value="1"/>
</dbReference>
<protein>
    <submittedName>
        <fullName evidence="2">Alpha/beta hydrolase fold protein</fullName>
    </submittedName>
</protein>
<dbReference type="InterPro" id="IPR029058">
    <property type="entry name" value="AB_hydrolase_fold"/>
</dbReference>
<dbReference type="AlphaFoldDB" id="A0A871BIU6"/>
<sequence>MSIYRSSNGRRALEQVYTEAVEELAFDVEETYVETRHGETHVLIAGPADGQQVVVFHGGNATNPLTLGWYSGLTDEYRLIAPDTIGQPGRSAETRVAPNGDGYGEWVVDLLDAFDLDAVPMIGTSYGGGIILRTAAYAPARITRAALVVPAGFGTGGLVSMLNVGIPALLYRFLGRDWLLAHALNAMGTQADSDPLVRATVGASLRYVDLEREFPSATADELEGFTAPVALFAAANDPFFPATAIVPRARARLSNLSKTEVLDDEKHLLSPAGQEAVTTSLLTFLAE</sequence>
<dbReference type="RefSeq" id="WP_193492591.1">
    <property type="nucleotide sequence ID" value="NZ_CP063205.1"/>
</dbReference>
<gene>
    <name evidence="2" type="ORF">HfgLR_13000</name>
</gene>
<name>A0A871BIU6_HALGI</name>
<dbReference type="InterPro" id="IPR000073">
    <property type="entry name" value="AB_hydrolase_1"/>
</dbReference>
<dbReference type="EMBL" id="CP063205">
    <property type="protein sequence ID" value="QOS12729.1"/>
    <property type="molecule type" value="Genomic_DNA"/>
</dbReference>